<dbReference type="EMBL" id="RKHL01000001">
    <property type="protein sequence ID" value="ROR82730.1"/>
    <property type="molecule type" value="Genomic_DNA"/>
</dbReference>
<dbReference type="RefSeq" id="WP_085512566.1">
    <property type="nucleotide sequence ID" value="NZ_FXAP01000004.1"/>
</dbReference>
<accession>A0A3N2C5M2</accession>
<evidence type="ECO:0000256" key="1">
    <source>
        <dbReference type="SAM" id="MobiDB-lite"/>
    </source>
</evidence>
<evidence type="ECO:0000256" key="2">
    <source>
        <dbReference type="SAM" id="Phobius"/>
    </source>
</evidence>
<feature type="compositionally biased region" description="Basic and acidic residues" evidence="1">
    <location>
        <begin position="54"/>
        <end position="63"/>
    </location>
</feature>
<sequence>MDQRYDPAFQRGHTDDRPRPNVGDTGRRSRLASLEEVAPQLIQPPTDGRPVRPPTDDRFDDGPRAQPSRGMPSQTDRRVHPFEARTGDTTAVADPPGAAGPDTQQTQLDQERYGEYLDAADAHRVRAAVWERVLWIVGVVFTLGGGVGLWQSFTLLYRGFVGDSGPTDNYLWMQFLGALAPTLITIGLATIVALLFKRMLDHDRRSRP</sequence>
<dbReference type="AlphaFoldDB" id="A0A3N2C5M2"/>
<evidence type="ECO:0000313" key="4">
    <source>
        <dbReference type="Proteomes" id="UP000266915"/>
    </source>
</evidence>
<keyword evidence="4" id="KW-1185">Reference proteome</keyword>
<protein>
    <submittedName>
        <fullName evidence="3">Uncharacterized protein</fullName>
    </submittedName>
</protein>
<keyword evidence="2" id="KW-0472">Membrane</keyword>
<reference evidence="3 4" key="1">
    <citation type="submission" date="2018-11" db="EMBL/GenBank/DDBJ databases">
        <title>Sequencing the genomes of 1000 actinobacteria strains.</title>
        <authorList>
            <person name="Klenk H.-P."/>
        </authorList>
    </citation>
    <scope>NUCLEOTIDE SEQUENCE [LARGE SCALE GENOMIC DNA]</scope>
    <source>
        <strain evidence="3 4">DSM 14012</strain>
    </source>
</reference>
<dbReference type="Proteomes" id="UP000266915">
    <property type="component" value="Unassembled WGS sequence"/>
</dbReference>
<feature type="region of interest" description="Disordered" evidence="1">
    <location>
        <begin position="1"/>
        <end position="79"/>
    </location>
</feature>
<proteinExistence type="predicted"/>
<evidence type="ECO:0000313" key="3">
    <source>
        <dbReference type="EMBL" id="ROR82730.1"/>
    </source>
</evidence>
<gene>
    <name evidence="3" type="ORF">EDD42_2825</name>
</gene>
<keyword evidence="2" id="KW-0812">Transmembrane</keyword>
<keyword evidence="2" id="KW-1133">Transmembrane helix</keyword>
<feature type="transmembrane region" description="Helical" evidence="2">
    <location>
        <begin position="171"/>
        <end position="196"/>
    </location>
</feature>
<name>A0A3N2C5M2_9MICO</name>
<feature type="transmembrane region" description="Helical" evidence="2">
    <location>
        <begin position="133"/>
        <end position="151"/>
    </location>
</feature>
<comment type="caution">
    <text evidence="3">The sequence shown here is derived from an EMBL/GenBank/DDBJ whole genome shotgun (WGS) entry which is preliminary data.</text>
</comment>
<organism evidence="3 4">
    <name type="scientific">Plantibacter flavus</name>
    <dbReference type="NCBI Taxonomy" id="150123"/>
    <lineage>
        <taxon>Bacteria</taxon>
        <taxon>Bacillati</taxon>
        <taxon>Actinomycetota</taxon>
        <taxon>Actinomycetes</taxon>
        <taxon>Micrococcales</taxon>
        <taxon>Microbacteriaceae</taxon>
        <taxon>Plantibacter</taxon>
    </lineage>
</organism>